<evidence type="ECO:0000256" key="6">
    <source>
        <dbReference type="ARBA" id="ARBA00047334"/>
    </source>
</evidence>
<feature type="binding site" evidence="9">
    <location>
        <position position="69"/>
    </location>
    <ligand>
        <name>Mg(2+)</name>
        <dbReference type="ChEBI" id="CHEBI:18420"/>
    </ligand>
</feature>
<dbReference type="EMBL" id="BMNL01000002">
    <property type="protein sequence ID" value="GGP20844.1"/>
    <property type="molecule type" value="Genomic_DNA"/>
</dbReference>
<comment type="function">
    <text evidence="9">Condenses 4-methyl-5-(beta-hydroxyethyl)thiazole monophosphate (THZ-P) and 2-methyl-4-amino-5-hydroxymethyl pyrimidine pyrophosphate (HMP-PP) to form thiamine monophosphate (TMP).</text>
</comment>
<dbReference type="SUPFAM" id="SSF51391">
    <property type="entry name" value="Thiamin phosphate synthase"/>
    <property type="match status" value="1"/>
</dbReference>
<comment type="similarity">
    <text evidence="9 10">Belongs to the thiamine-phosphate synthase family.</text>
</comment>
<evidence type="ECO:0000256" key="9">
    <source>
        <dbReference type="HAMAP-Rule" id="MF_00097"/>
    </source>
</evidence>
<evidence type="ECO:0000313" key="14">
    <source>
        <dbReference type="Proteomes" id="UP000610960"/>
    </source>
</evidence>
<keyword evidence="3 9" id="KW-0479">Metal-binding</keyword>
<gene>
    <name evidence="9" type="primary">thiE</name>
    <name evidence="13" type="ORF">GCM10007981_10560</name>
</gene>
<keyword evidence="14" id="KW-1185">Reference proteome</keyword>
<dbReference type="InterPro" id="IPR013785">
    <property type="entry name" value="Aldolase_TIM"/>
</dbReference>
<dbReference type="Proteomes" id="UP000610960">
    <property type="component" value="Unassembled WGS sequence"/>
</dbReference>
<feature type="binding site" evidence="9">
    <location>
        <position position="68"/>
    </location>
    <ligand>
        <name>4-amino-2-methyl-5-(diphosphooxymethyl)pyrimidine</name>
        <dbReference type="ChEBI" id="CHEBI:57841"/>
    </ligand>
</feature>
<dbReference type="GO" id="GO:0009228">
    <property type="term" value="P:thiamine biosynthetic process"/>
    <property type="evidence" value="ECO:0007669"/>
    <property type="project" value="UniProtKB-KW"/>
</dbReference>
<dbReference type="HAMAP" id="MF_00097">
    <property type="entry name" value="TMP_synthase"/>
    <property type="match status" value="1"/>
</dbReference>
<feature type="binding site" evidence="9">
    <location>
        <position position="162"/>
    </location>
    <ligand>
        <name>2-[(2R,5Z)-2-carboxy-4-methylthiazol-5(2H)-ylidene]ethyl phosphate</name>
        <dbReference type="ChEBI" id="CHEBI:62899"/>
    </ligand>
</feature>
<feature type="domain" description="Thiamine phosphate synthase/TenI" evidence="12">
    <location>
        <begin position="7"/>
        <end position="185"/>
    </location>
</feature>
<dbReference type="GO" id="GO:0005737">
    <property type="term" value="C:cytoplasm"/>
    <property type="evidence" value="ECO:0007669"/>
    <property type="project" value="TreeGrafter"/>
</dbReference>
<evidence type="ECO:0000313" key="13">
    <source>
        <dbReference type="EMBL" id="GGP20844.1"/>
    </source>
</evidence>
<dbReference type="GO" id="GO:0004789">
    <property type="term" value="F:thiamine-phosphate diphosphorylase activity"/>
    <property type="evidence" value="ECO:0007669"/>
    <property type="project" value="UniProtKB-UniRule"/>
</dbReference>
<dbReference type="Gene3D" id="3.20.20.70">
    <property type="entry name" value="Aldolase class I"/>
    <property type="match status" value="1"/>
</dbReference>
<comment type="catalytic activity">
    <reaction evidence="7 9 10">
        <text>2-(2-carboxy-4-methylthiazol-5-yl)ethyl phosphate + 4-amino-2-methyl-5-(diphosphooxymethyl)pyrimidine + 2 H(+) = thiamine phosphate + CO2 + diphosphate</text>
        <dbReference type="Rhea" id="RHEA:47848"/>
        <dbReference type="ChEBI" id="CHEBI:15378"/>
        <dbReference type="ChEBI" id="CHEBI:16526"/>
        <dbReference type="ChEBI" id="CHEBI:33019"/>
        <dbReference type="ChEBI" id="CHEBI:37575"/>
        <dbReference type="ChEBI" id="CHEBI:57841"/>
        <dbReference type="ChEBI" id="CHEBI:62890"/>
        <dbReference type="EC" id="2.5.1.3"/>
    </reaction>
</comment>
<sequence length="204" mass="21492">MRLPRGLYGITDTGYKAKTHLEAARIFLEGGSRIIQYRRKSGPTREMIEEARAVGRLCRDHGALLIVDDRVDVAVLADADGVHVGAEDAPVDEVRARFGGLIVGASASSVEEAVDGVRRGADYLGAGAVFPSPTKPDYEVLGLDGLRRVVEAVRVPVYAIGGVTLDSVPAIRATGAWGVAVISAVLAADDPVRAAKAFTEAWDG</sequence>
<evidence type="ECO:0000256" key="3">
    <source>
        <dbReference type="ARBA" id="ARBA00022723"/>
    </source>
</evidence>
<evidence type="ECO:0000256" key="5">
    <source>
        <dbReference type="ARBA" id="ARBA00022977"/>
    </source>
</evidence>
<name>A0A830GV40_9CREN</name>
<comment type="pathway">
    <text evidence="1 9 11">Cofactor biosynthesis; thiamine diphosphate biosynthesis; thiamine phosphate from 4-amino-2-methyl-5-diphosphomethylpyrimidine and 4-methyl-5-(2-phosphoethyl)-thiazole: step 1/1.</text>
</comment>
<comment type="catalytic activity">
    <reaction evidence="6 9 10">
        <text>4-methyl-5-(2-phosphooxyethyl)-thiazole + 4-amino-2-methyl-5-(diphosphooxymethyl)pyrimidine + H(+) = thiamine phosphate + diphosphate</text>
        <dbReference type="Rhea" id="RHEA:22328"/>
        <dbReference type="ChEBI" id="CHEBI:15378"/>
        <dbReference type="ChEBI" id="CHEBI:33019"/>
        <dbReference type="ChEBI" id="CHEBI:37575"/>
        <dbReference type="ChEBI" id="CHEBI:57841"/>
        <dbReference type="ChEBI" id="CHEBI:58296"/>
        <dbReference type="EC" id="2.5.1.3"/>
    </reaction>
</comment>
<dbReference type="CDD" id="cd00564">
    <property type="entry name" value="TMP_TenI"/>
    <property type="match status" value="1"/>
</dbReference>
<accession>A0A830GV40</accession>
<proteinExistence type="inferred from homology"/>
<dbReference type="GO" id="GO:0009229">
    <property type="term" value="P:thiamine diphosphate biosynthetic process"/>
    <property type="evidence" value="ECO:0007669"/>
    <property type="project" value="UniProtKB-UniRule"/>
</dbReference>
<feature type="binding site" evidence="9">
    <location>
        <begin position="132"/>
        <end position="134"/>
    </location>
    <ligand>
        <name>2-[(2R,5Z)-2-carboxy-4-methylthiazol-5(2H)-ylidene]ethyl phosphate</name>
        <dbReference type="ChEBI" id="CHEBI:62899"/>
    </ligand>
</feature>
<keyword evidence="2 9" id="KW-0808">Transferase</keyword>
<feature type="binding site" evidence="9">
    <location>
        <begin position="182"/>
        <end position="183"/>
    </location>
    <ligand>
        <name>2-[(2R,5Z)-2-carboxy-4-methylthiazol-5(2H)-ylidene]ethyl phosphate</name>
        <dbReference type="ChEBI" id="CHEBI:62899"/>
    </ligand>
</feature>
<comment type="caution">
    <text evidence="13">The sequence shown here is derived from an EMBL/GenBank/DDBJ whole genome shotgun (WGS) entry which is preliminary data.</text>
</comment>
<keyword evidence="4 9" id="KW-0460">Magnesium</keyword>
<dbReference type="InterPro" id="IPR022998">
    <property type="entry name" value="ThiamineP_synth_TenI"/>
</dbReference>
<dbReference type="PANTHER" id="PTHR20857">
    <property type="entry name" value="THIAMINE-PHOSPHATE PYROPHOSPHORYLASE"/>
    <property type="match status" value="1"/>
</dbReference>
<evidence type="ECO:0000259" key="12">
    <source>
        <dbReference type="Pfam" id="PF02581"/>
    </source>
</evidence>
<organism evidence="13 14">
    <name type="scientific">Thermocladium modestius</name>
    <dbReference type="NCBI Taxonomy" id="62609"/>
    <lineage>
        <taxon>Archaea</taxon>
        <taxon>Thermoproteota</taxon>
        <taxon>Thermoprotei</taxon>
        <taxon>Thermoproteales</taxon>
        <taxon>Thermoproteaceae</taxon>
        <taxon>Thermocladium</taxon>
    </lineage>
</organism>
<dbReference type="NCBIfam" id="TIGR00693">
    <property type="entry name" value="thiE"/>
    <property type="match status" value="1"/>
</dbReference>
<dbReference type="OrthoDB" id="85572at2157"/>
<evidence type="ECO:0000256" key="1">
    <source>
        <dbReference type="ARBA" id="ARBA00005165"/>
    </source>
</evidence>
<protein>
    <recommendedName>
        <fullName evidence="9">Thiamine-phosphate synthase</fullName>
        <shortName evidence="9">TP synthase</shortName>
        <shortName evidence="9">TPS</shortName>
        <ecNumber evidence="9">2.5.1.3</ecNumber>
    </recommendedName>
    <alternativeName>
        <fullName evidence="9">Thiamine-phosphate pyrophosphorylase</fullName>
        <shortName evidence="9">TMP pyrophosphorylase</shortName>
        <shortName evidence="9">TMP-PPase</shortName>
    </alternativeName>
</protein>
<feature type="binding site" evidence="9">
    <location>
        <begin position="36"/>
        <end position="40"/>
    </location>
    <ligand>
        <name>4-amino-2-methyl-5-(diphosphooxymethyl)pyrimidine</name>
        <dbReference type="ChEBI" id="CHEBI:57841"/>
    </ligand>
</feature>
<evidence type="ECO:0000256" key="4">
    <source>
        <dbReference type="ARBA" id="ARBA00022842"/>
    </source>
</evidence>
<dbReference type="EC" id="2.5.1.3" evidence="9"/>
<dbReference type="AlphaFoldDB" id="A0A830GV40"/>
<dbReference type="PANTHER" id="PTHR20857:SF15">
    <property type="entry name" value="THIAMINE-PHOSPHATE SYNTHASE"/>
    <property type="match status" value="1"/>
</dbReference>
<feature type="binding site" evidence="9">
    <location>
        <position position="88"/>
    </location>
    <ligand>
        <name>Mg(2+)</name>
        <dbReference type="ChEBI" id="CHEBI:18420"/>
    </ligand>
</feature>
<evidence type="ECO:0000256" key="7">
    <source>
        <dbReference type="ARBA" id="ARBA00047851"/>
    </source>
</evidence>
<evidence type="ECO:0000256" key="10">
    <source>
        <dbReference type="RuleBase" id="RU003826"/>
    </source>
</evidence>
<dbReference type="InterPro" id="IPR036206">
    <property type="entry name" value="ThiamineP_synth_sf"/>
</dbReference>
<dbReference type="InterPro" id="IPR034291">
    <property type="entry name" value="TMP_synthase"/>
</dbReference>
<dbReference type="GO" id="GO:0000287">
    <property type="term" value="F:magnesium ion binding"/>
    <property type="evidence" value="ECO:0007669"/>
    <property type="project" value="UniProtKB-UniRule"/>
</dbReference>
<dbReference type="UniPathway" id="UPA00060">
    <property type="reaction ID" value="UER00141"/>
</dbReference>
<feature type="binding site" evidence="9">
    <location>
        <position position="106"/>
    </location>
    <ligand>
        <name>4-amino-2-methyl-5-(diphosphooxymethyl)pyrimidine</name>
        <dbReference type="ChEBI" id="CHEBI:57841"/>
    </ligand>
</feature>
<feature type="binding site" evidence="9">
    <location>
        <position position="135"/>
    </location>
    <ligand>
        <name>4-amino-2-methyl-5-(diphosphooxymethyl)pyrimidine</name>
        <dbReference type="ChEBI" id="CHEBI:57841"/>
    </ligand>
</feature>
<dbReference type="Pfam" id="PF02581">
    <property type="entry name" value="TMP-TENI"/>
    <property type="match status" value="1"/>
</dbReference>
<evidence type="ECO:0000256" key="2">
    <source>
        <dbReference type="ARBA" id="ARBA00022679"/>
    </source>
</evidence>
<dbReference type="RefSeq" id="WP_188596364.1">
    <property type="nucleotide sequence ID" value="NZ_BMNL01000002.1"/>
</dbReference>
<evidence type="ECO:0000256" key="8">
    <source>
        <dbReference type="ARBA" id="ARBA00047883"/>
    </source>
</evidence>
<reference evidence="13" key="2">
    <citation type="submission" date="2020-09" db="EMBL/GenBank/DDBJ databases">
        <authorList>
            <person name="Sun Q."/>
            <person name="Ohkuma M."/>
        </authorList>
    </citation>
    <scope>NUCLEOTIDE SEQUENCE</scope>
    <source>
        <strain evidence="13">JCM 10088</strain>
    </source>
</reference>
<keyword evidence="5 9" id="KW-0784">Thiamine biosynthesis</keyword>
<reference evidence="13" key="1">
    <citation type="journal article" date="2014" name="Int. J. Syst. Evol. Microbiol.">
        <title>Complete genome sequence of Corynebacterium casei LMG S-19264T (=DSM 44701T), isolated from a smear-ripened cheese.</title>
        <authorList>
            <consortium name="US DOE Joint Genome Institute (JGI-PGF)"/>
            <person name="Walter F."/>
            <person name="Albersmeier A."/>
            <person name="Kalinowski J."/>
            <person name="Ruckert C."/>
        </authorList>
    </citation>
    <scope>NUCLEOTIDE SEQUENCE</scope>
    <source>
        <strain evidence="13">JCM 10088</strain>
    </source>
</reference>
<comment type="catalytic activity">
    <reaction evidence="8 9 10">
        <text>2-[(2R,5Z)-2-carboxy-4-methylthiazol-5(2H)-ylidene]ethyl phosphate + 4-amino-2-methyl-5-(diphosphooxymethyl)pyrimidine + 2 H(+) = thiamine phosphate + CO2 + diphosphate</text>
        <dbReference type="Rhea" id="RHEA:47844"/>
        <dbReference type="ChEBI" id="CHEBI:15378"/>
        <dbReference type="ChEBI" id="CHEBI:16526"/>
        <dbReference type="ChEBI" id="CHEBI:33019"/>
        <dbReference type="ChEBI" id="CHEBI:37575"/>
        <dbReference type="ChEBI" id="CHEBI:57841"/>
        <dbReference type="ChEBI" id="CHEBI:62899"/>
        <dbReference type="EC" id="2.5.1.3"/>
    </reaction>
</comment>
<comment type="cofactor">
    <cofactor evidence="9">
        <name>Mg(2+)</name>
        <dbReference type="ChEBI" id="CHEBI:18420"/>
    </cofactor>
    <text evidence="9">Binds 1 Mg(2+) ion per subunit.</text>
</comment>
<evidence type="ECO:0000256" key="11">
    <source>
        <dbReference type="RuleBase" id="RU004253"/>
    </source>
</evidence>